<reference evidence="2" key="1">
    <citation type="submission" date="2020-09" db="EMBL/GenBank/DDBJ databases">
        <authorList>
            <person name="Kikuchi T."/>
        </authorList>
    </citation>
    <scope>NUCLEOTIDE SEQUENCE</scope>
    <source>
        <strain evidence="2">SH1</strain>
    </source>
</reference>
<organism evidence="2 3">
    <name type="scientific">Bursaphelenchus okinawaensis</name>
    <dbReference type="NCBI Taxonomy" id="465554"/>
    <lineage>
        <taxon>Eukaryota</taxon>
        <taxon>Metazoa</taxon>
        <taxon>Ecdysozoa</taxon>
        <taxon>Nematoda</taxon>
        <taxon>Chromadorea</taxon>
        <taxon>Rhabditida</taxon>
        <taxon>Tylenchina</taxon>
        <taxon>Tylenchomorpha</taxon>
        <taxon>Aphelenchoidea</taxon>
        <taxon>Aphelenchoididae</taxon>
        <taxon>Bursaphelenchus</taxon>
    </lineage>
</organism>
<dbReference type="GO" id="GO:0004791">
    <property type="term" value="F:thioredoxin-disulfide reductase (NADPH) activity"/>
    <property type="evidence" value="ECO:0007669"/>
    <property type="project" value="TreeGrafter"/>
</dbReference>
<dbReference type="Pfam" id="PF13905">
    <property type="entry name" value="Thioredoxin_8"/>
    <property type="match status" value="1"/>
</dbReference>
<evidence type="ECO:0000313" key="3">
    <source>
        <dbReference type="Proteomes" id="UP000614601"/>
    </source>
</evidence>
<keyword evidence="3" id="KW-1185">Reference proteome</keyword>
<dbReference type="PANTHER" id="PTHR46472">
    <property type="entry name" value="NUCLEOREDOXIN"/>
    <property type="match status" value="1"/>
</dbReference>
<gene>
    <name evidence="2" type="ORF">BOKJ2_LOCUS8339</name>
</gene>
<dbReference type="OrthoDB" id="189920at2759"/>
<dbReference type="EMBL" id="CAJFDH010000004">
    <property type="protein sequence ID" value="CAD5219228.1"/>
    <property type="molecule type" value="Genomic_DNA"/>
</dbReference>
<dbReference type="GO" id="GO:0031397">
    <property type="term" value="P:negative regulation of protein ubiquitination"/>
    <property type="evidence" value="ECO:0007669"/>
    <property type="project" value="TreeGrafter"/>
</dbReference>
<dbReference type="InterPro" id="IPR012336">
    <property type="entry name" value="Thioredoxin-like_fold"/>
</dbReference>
<accession>A0A811KUG3</accession>
<dbReference type="InterPro" id="IPR013766">
    <property type="entry name" value="Thioredoxin_domain"/>
</dbReference>
<dbReference type="EMBL" id="CAJFCW020000004">
    <property type="protein sequence ID" value="CAG9112394.1"/>
    <property type="molecule type" value="Genomic_DNA"/>
</dbReference>
<evidence type="ECO:0000313" key="2">
    <source>
        <dbReference type="EMBL" id="CAD5219228.1"/>
    </source>
</evidence>
<evidence type="ECO:0000259" key="1">
    <source>
        <dbReference type="PROSITE" id="PS51352"/>
    </source>
</evidence>
<dbReference type="GO" id="GO:0005634">
    <property type="term" value="C:nucleus"/>
    <property type="evidence" value="ECO:0007669"/>
    <property type="project" value="TreeGrafter"/>
</dbReference>
<feature type="domain" description="Thioredoxin" evidence="1">
    <location>
        <begin position="18"/>
        <end position="161"/>
    </location>
</feature>
<dbReference type="GO" id="GO:0030178">
    <property type="term" value="P:negative regulation of Wnt signaling pathway"/>
    <property type="evidence" value="ECO:0007669"/>
    <property type="project" value="TreeGrafter"/>
</dbReference>
<dbReference type="SUPFAM" id="SSF52833">
    <property type="entry name" value="Thioredoxin-like"/>
    <property type="match status" value="1"/>
</dbReference>
<dbReference type="PROSITE" id="PS51352">
    <property type="entry name" value="THIOREDOXIN_2"/>
    <property type="match status" value="1"/>
</dbReference>
<name>A0A811KUG3_9BILA</name>
<dbReference type="AlphaFoldDB" id="A0A811KUG3"/>
<dbReference type="Proteomes" id="UP000783686">
    <property type="component" value="Unassembled WGS sequence"/>
</dbReference>
<proteinExistence type="predicted"/>
<dbReference type="PANTHER" id="PTHR46472:SF1">
    <property type="entry name" value="NUCLEOREDOXIN"/>
    <property type="match status" value="1"/>
</dbReference>
<comment type="caution">
    <text evidence="2">The sequence shown here is derived from an EMBL/GenBank/DDBJ whole genome shotgun (WGS) entry which is preliminary data.</text>
</comment>
<sequence>MLVARLVSRNCRRAFSSNSENHFLEYVDLKSRNGDINKEKFRNEAVLVYFSAGWCSTCKELTPKIKKFYENTKDQGLDVVWVSRDRSADDQVEYYEEQLPPWPYVPFGTKDIRGFLKLFEIKSIPTLILVDKEGKVVDDGARVQVEKNYETAEASLKVLKEWRKTLGLN</sequence>
<dbReference type="Gene3D" id="3.40.30.10">
    <property type="entry name" value="Glutaredoxin"/>
    <property type="match status" value="1"/>
</dbReference>
<protein>
    <recommendedName>
        <fullName evidence="1">Thioredoxin domain-containing protein</fullName>
    </recommendedName>
</protein>
<dbReference type="InterPro" id="IPR036249">
    <property type="entry name" value="Thioredoxin-like_sf"/>
</dbReference>
<dbReference type="Proteomes" id="UP000614601">
    <property type="component" value="Unassembled WGS sequence"/>
</dbReference>